<comment type="caution">
    <text evidence="1">The sequence shown here is derived from an EMBL/GenBank/DDBJ whole genome shotgun (WGS) entry which is preliminary data.</text>
</comment>
<gene>
    <name evidence="1" type="ORF">LTR97_010453</name>
</gene>
<dbReference type="EMBL" id="JAVRQU010000018">
    <property type="protein sequence ID" value="KAK5692977.1"/>
    <property type="molecule type" value="Genomic_DNA"/>
</dbReference>
<sequence length="178" mass="19952">MADQKPCPLLDIPPELRNRIYDELLLGDDKAVRVSDRTRRPWHAPAILQTCALTRSEASAIYYSTNVFEVSIDSSNLDRTLCAWLKGLGPQRCGMLQQIRLGLIYGEGYGPTISNTMRACRGLDMFYDMVTDAGCRIQEGALRVQVPQTVERHDDDGSERYEWVGRLQISSRLGGAEG</sequence>
<evidence type="ECO:0008006" key="3">
    <source>
        <dbReference type="Google" id="ProtNLM"/>
    </source>
</evidence>
<dbReference type="PANTHER" id="PTHR42085">
    <property type="entry name" value="F-BOX DOMAIN-CONTAINING PROTEIN"/>
    <property type="match status" value="1"/>
</dbReference>
<evidence type="ECO:0000313" key="1">
    <source>
        <dbReference type="EMBL" id="KAK5692977.1"/>
    </source>
</evidence>
<accession>A0AAN7VNH9</accession>
<dbReference type="InterPro" id="IPR038883">
    <property type="entry name" value="AN11006-like"/>
</dbReference>
<evidence type="ECO:0000313" key="2">
    <source>
        <dbReference type="Proteomes" id="UP001310594"/>
    </source>
</evidence>
<protein>
    <recommendedName>
        <fullName evidence="3">F-box domain-containing protein</fullName>
    </recommendedName>
</protein>
<name>A0AAN7VNH9_9PEZI</name>
<proteinExistence type="predicted"/>
<dbReference type="AlphaFoldDB" id="A0AAN7VNH9"/>
<reference evidence="1" key="1">
    <citation type="submission" date="2023-08" db="EMBL/GenBank/DDBJ databases">
        <title>Black Yeasts Isolated from many extreme environments.</title>
        <authorList>
            <person name="Coleine C."/>
            <person name="Stajich J.E."/>
            <person name="Selbmann L."/>
        </authorList>
    </citation>
    <scope>NUCLEOTIDE SEQUENCE</scope>
    <source>
        <strain evidence="1">CCFEE 5810</strain>
    </source>
</reference>
<dbReference type="Proteomes" id="UP001310594">
    <property type="component" value="Unassembled WGS sequence"/>
</dbReference>
<dbReference type="PANTHER" id="PTHR42085:SF1">
    <property type="entry name" value="F-BOX DOMAIN-CONTAINING PROTEIN"/>
    <property type="match status" value="1"/>
</dbReference>
<organism evidence="1 2">
    <name type="scientific">Elasticomyces elasticus</name>
    <dbReference type="NCBI Taxonomy" id="574655"/>
    <lineage>
        <taxon>Eukaryota</taxon>
        <taxon>Fungi</taxon>
        <taxon>Dikarya</taxon>
        <taxon>Ascomycota</taxon>
        <taxon>Pezizomycotina</taxon>
        <taxon>Dothideomycetes</taxon>
        <taxon>Dothideomycetidae</taxon>
        <taxon>Mycosphaerellales</taxon>
        <taxon>Teratosphaeriaceae</taxon>
        <taxon>Elasticomyces</taxon>
    </lineage>
</organism>